<comment type="caution">
    <text evidence="2">The sequence shown here is derived from an EMBL/GenBank/DDBJ whole genome shotgun (WGS) entry which is preliminary data.</text>
</comment>
<accession>A0ABU1GEI9</accession>
<evidence type="ECO:0000313" key="3">
    <source>
        <dbReference type="Proteomes" id="UP001269267"/>
    </source>
</evidence>
<sequence length="306" mass="34216">MKFKNLSFVFIWLFLLVSLAFIPQRSLIPPFSVEAALSWIGIFALSVLTIRSLFKARNEYGEFFLLLKSKLKPKPLKASKTVDRLILSGGACWFLILLFKDSLFLIPLFIFGAILMVWGLSLYLEENGVYKFSETRLSNKWVLAAISSSVLYWAGFTAASQINSVFGIDPSFFPFSFSAMIVFNVATLLFLLMIPVLLASSAVMVVGFISEVKNREVSKDNSAILPFVITFSAYASIFGLMMLQPAVQVQAARSIALKTDFNSKNVCQSEWLNGRPVIFIGPNSKYVLAQSKENAEEFKVQECLPL</sequence>
<reference evidence="2 3" key="1">
    <citation type="submission" date="2023-04" db="EMBL/GenBank/DDBJ databases">
        <title>A long-awaited taxogenomic arrangement of the family Halomonadaceae.</title>
        <authorList>
            <person name="De La Haba R."/>
            <person name="Chuvochina M."/>
            <person name="Wittouck S."/>
            <person name="Arahal D.R."/>
            <person name="Sanchez-Porro C."/>
            <person name="Hugenholtz P."/>
            <person name="Ventosa A."/>
        </authorList>
    </citation>
    <scope>NUCLEOTIDE SEQUENCE [LARGE SCALE GENOMIC DNA]</scope>
    <source>
        <strain evidence="2 3">DSM 18042</strain>
    </source>
</reference>
<protein>
    <submittedName>
        <fullName evidence="2">Uncharacterized protein</fullName>
    </submittedName>
</protein>
<name>A0ABU1GEI9_9GAMM</name>
<feature type="transmembrane region" description="Helical" evidence="1">
    <location>
        <begin position="36"/>
        <end position="54"/>
    </location>
</feature>
<organism evidence="2 3">
    <name type="scientific">Vreelandella gomseomensis</name>
    <dbReference type="NCBI Taxonomy" id="370766"/>
    <lineage>
        <taxon>Bacteria</taxon>
        <taxon>Pseudomonadati</taxon>
        <taxon>Pseudomonadota</taxon>
        <taxon>Gammaproteobacteria</taxon>
        <taxon>Oceanospirillales</taxon>
        <taxon>Halomonadaceae</taxon>
        <taxon>Vreelandella</taxon>
    </lineage>
</organism>
<feature type="transmembrane region" description="Helical" evidence="1">
    <location>
        <begin position="221"/>
        <end position="243"/>
    </location>
</feature>
<gene>
    <name evidence="2" type="ORF">QC815_13340</name>
</gene>
<dbReference type="Proteomes" id="UP001269267">
    <property type="component" value="Unassembled WGS sequence"/>
</dbReference>
<proteinExistence type="predicted"/>
<keyword evidence="1" id="KW-0472">Membrane</keyword>
<feature type="transmembrane region" description="Helical" evidence="1">
    <location>
        <begin position="176"/>
        <end position="209"/>
    </location>
</feature>
<keyword evidence="1" id="KW-1133">Transmembrane helix</keyword>
<feature type="transmembrane region" description="Helical" evidence="1">
    <location>
        <begin position="105"/>
        <end position="125"/>
    </location>
</feature>
<keyword evidence="3" id="KW-1185">Reference proteome</keyword>
<keyword evidence="1" id="KW-0812">Transmembrane</keyword>
<dbReference type="EMBL" id="JARWAI010000010">
    <property type="protein sequence ID" value="MDR5875900.1"/>
    <property type="molecule type" value="Genomic_DNA"/>
</dbReference>
<evidence type="ECO:0000256" key="1">
    <source>
        <dbReference type="SAM" id="Phobius"/>
    </source>
</evidence>
<dbReference type="RefSeq" id="WP_310540276.1">
    <property type="nucleotide sequence ID" value="NZ_JARWAI010000010.1"/>
</dbReference>
<feature type="transmembrane region" description="Helical" evidence="1">
    <location>
        <begin position="81"/>
        <end position="99"/>
    </location>
</feature>
<evidence type="ECO:0000313" key="2">
    <source>
        <dbReference type="EMBL" id="MDR5875900.1"/>
    </source>
</evidence>